<dbReference type="EMBL" id="CP034437">
    <property type="protein sequence ID" value="AZN43360.1"/>
    <property type="molecule type" value="Genomic_DNA"/>
</dbReference>
<organism evidence="1 2">
    <name type="scientific">Paenibacillus albus</name>
    <dbReference type="NCBI Taxonomy" id="2495582"/>
    <lineage>
        <taxon>Bacteria</taxon>
        <taxon>Bacillati</taxon>
        <taxon>Bacillota</taxon>
        <taxon>Bacilli</taxon>
        <taxon>Bacillales</taxon>
        <taxon>Paenibacillaceae</taxon>
        <taxon>Paenibacillus</taxon>
    </lineage>
</organism>
<reference evidence="2" key="1">
    <citation type="submission" date="2018-12" db="EMBL/GenBank/DDBJ databases">
        <title>Genome sequence of Peanibacillus sp.</title>
        <authorList>
            <person name="Subramani G."/>
            <person name="Srinivasan S."/>
            <person name="Kim M.K."/>
        </authorList>
    </citation>
    <scope>NUCLEOTIDE SEQUENCE [LARGE SCALE GENOMIC DNA]</scope>
    <source>
        <strain evidence="2">18JY67-1</strain>
    </source>
</reference>
<accession>A0A3Q8X938</accession>
<dbReference type="OrthoDB" id="2635926at2"/>
<evidence type="ECO:0000313" key="1">
    <source>
        <dbReference type="EMBL" id="AZN43360.1"/>
    </source>
</evidence>
<dbReference type="AlphaFoldDB" id="A0A3Q8X938"/>
<proteinExistence type="predicted"/>
<name>A0A3Q8X938_9BACL</name>
<protein>
    <submittedName>
        <fullName evidence="1">Uncharacterized protein</fullName>
    </submittedName>
</protein>
<evidence type="ECO:0000313" key="2">
    <source>
        <dbReference type="Proteomes" id="UP000272528"/>
    </source>
</evidence>
<dbReference type="RefSeq" id="WP_126019821.1">
    <property type="nucleotide sequence ID" value="NZ_CP034437.1"/>
</dbReference>
<gene>
    <name evidence="1" type="ORF">EJC50_29465</name>
</gene>
<dbReference type="KEGG" id="palb:EJC50_29465"/>
<sequence length="80" mass="8910">MAKFSSRCPNQVLCMSPSRNTIVDGILVPVPGTHIRFENGEYDTNEKKEVDFIRKHRLFGSSIVEVKGGEGAAQTQEQTE</sequence>
<keyword evidence="2" id="KW-1185">Reference proteome</keyword>
<dbReference type="Proteomes" id="UP000272528">
    <property type="component" value="Chromosome"/>
</dbReference>